<keyword evidence="2" id="KW-0326">Glycosidase</keyword>
<dbReference type="PANTHER" id="PTHR43174:SF3">
    <property type="entry name" value="UDP-N-ACETYLGLUCOSAMINE 2-EPIMERASE"/>
    <property type="match status" value="1"/>
</dbReference>
<dbReference type="EMBL" id="QMIE01000032">
    <property type="protein sequence ID" value="TVM13815.1"/>
    <property type="molecule type" value="Genomic_DNA"/>
</dbReference>
<dbReference type="AlphaFoldDB" id="A0A7M3MAE3"/>
<dbReference type="GO" id="GO:0004553">
    <property type="term" value="F:hydrolase activity, hydrolyzing O-glycosyl compounds"/>
    <property type="evidence" value="ECO:0007669"/>
    <property type="project" value="InterPro"/>
</dbReference>
<feature type="domain" description="UDP-N-acetylglucosamine 2-epimerase" evidence="1">
    <location>
        <begin position="25"/>
        <end position="370"/>
    </location>
</feature>
<organism evidence="2 3">
    <name type="scientific">Oceanidesulfovibrio indonesiensis</name>
    <dbReference type="NCBI Taxonomy" id="54767"/>
    <lineage>
        <taxon>Bacteria</taxon>
        <taxon>Pseudomonadati</taxon>
        <taxon>Thermodesulfobacteriota</taxon>
        <taxon>Desulfovibrionia</taxon>
        <taxon>Desulfovibrionales</taxon>
        <taxon>Desulfovibrionaceae</taxon>
        <taxon>Oceanidesulfovibrio</taxon>
    </lineage>
</organism>
<dbReference type="SUPFAM" id="SSF53756">
    <property type="entry name" value="UDP-Glycosyltransferase/glycogen phosphorylase"/>
    <property type="match status" value="1"/>
</dbReference>
<dbReference type="CDD" id="cd03786">
    <property type="entry name" value="GTB_UDP-GlcNAc_2-Epimerase"/>
    <property type="match status" value="1"/>
</dbReference>
<dbReference type="NCBIfam" id="TIGR03568">
    <property type="entry name" value="NeuC_NnaA"/>
    <property type="match status" value="1"/>
</dbReference>
<name>A0A7M3MAE3_9BACT</name>
<protein>
    <submittedName>
        <fullName evidence="2">UDP-N-acetylglucosamine 2-epimerase (Hydrolyzing)</fullName>
        <ecNumber evidence="2">3.2.1.183</ecNumber>
    </submittedName>
</protein>
<dbReference type="OrthoDB" id="9803238at2"/>
<keyword evidence="2" id="KW-0378">Hydrolase</keyword>
<evidence type="ECO:0000313" key="3">
    <source>
        <dbReference type="Proteomes" id="UP000448292"/>
    </source>
</evidence>
<dbReference type="GO" id="GO:0006047">
    <property type="term" value="P:UDP-N-acetylglucosamine metabolic process"/>
    <property type="evidence" value="ECO:0007669"/>
    <property type="project" value="InterPro"/>
</dbReference>
<dbReference type="PANTHER" id="PTHR43174">
    <property type="entry name" value="UDP-N-ACETYLGLUCOSAMINE 2-EPIMERASE"/>
    <property type="match status" value="1"/>
</dbReference>
<dbReference type="EC" id="3.2.1.183" evidence="2"/>
<dbReference type="InterPro" id="IPR020004">
    <property type="entry name" value="UDP-GlcNAc_Epase"/>
</dbReference>
<dbReference type="InterPro" id="IPR003331">
    <property type="entry name" value="UDP_GlcNAc_Epimerase_2_dom"/>
</dbReference>
<sequence>MNKRKVCIIVASRANYGRIKSVLHAVNEHPGLELQLVVEASALLYRYGSIIENIQRDGFTVDATAYTIVEGENPTTMAKSTGLAIIELTSVFERLKPDVVLTVADRFETLATAVAASYMNIPLAHTQGGELTGSIDESVRHAITKLSHVHFPSNDRAAAILSAMGEEPWRIFVTGCPAIDLAAQAITCDPGDLFVKYGGTGQPLSWDEPFLVVLQHPVTTEYGNSGKQIEQTLEAVSNIAMQTAWFWPNVDAGSDDISKRLRMFRERNTLFPLHFYRNFSPEDYACLLNKAACLVGNSSSGIREGAYLGTPVVNIGSRQRSRQRGGNVIDAGYDAQAIEAGIRSQLANGRYPSDHLYGDGKAAPRIADALATVELNITKQFIHGQ</sequence>
<evidence type="ECO:0000313" key="2">
    <source>
        <dbReference type="EMBL" id="TVM13815.1"/>
    </source>
</evidence>
<gene>
    <name evidence="2" type="primary">neuC</name>
    <name evidence="2" type="ORF">DPQ33_18095</name>
</gene>
<evidence type="ECO:0000259" key="1">
    <source>
        <dbReference type="Pfam" id="PF02350"/>
    </source>
</evidence>
<dbReference type="InterPro" id="IPR029767">
    <property type="entry name" value="WecB-like"/>
</dbReference>
<dbReference type="RefSeq" id="WP_144304622.1">
    <property type="nucleotide sequence ID" value="NZ_QMIE01000032.1"/>
</dbReference>
<dbReference type="Proteomes" id="UP000448292">
    <property type="component" value="Unassembled WGS sequence"/>
</dbReference>
<proteinExistence type="predicted"/>
<reference evidence="2 3" key="1">
    <citation type="submission" date="2018-06" db="EMBL/GenBank/DDBJ databases">
        <title>Complete genome of Desulfovibrio indonesiensis P37SLT.</title>
        <authorList>
            <person name="Crispim J.S."/>
            <person name="Vidigal P.M.P."/>
            <person name="Silva L.C.F."/>
            <person name="Laguardia C.N."/>
            <person name="Araujo L.C."/>
            <person name="Dias R.S."/>
            <person name="Sousa M.P."/>
            <person name="Paula S.O."/>
            <person name="Silva C."/>
        </authorList>
    </citation>
    <scope>NUCLEOTIDE SEQUENCE [LARGE SCALE GENOMIC DNA]</scope>
    <source>
        <strain evidence="2 3">P37SLT</strain>
    </source>
</reference>
<accession>A0A7M3MAE3</accession>
<dbReference type="Pfam" id="PF02350">
    <property type="entry name" value="Epimerase_2"/>
    <property type="match status" value="1"/>
</dbReference>
<dbReference type="Gene3D" id="3.40.50.2000">
    <property type="entry name" value="Glycogen Phosphorylase B"/>
    <property type="match status" value="2"/>
</dbReference>
<comment type="caution">
    <text evidence="2">The sequence shown here is derived from an EMBL/GenBank/DDBJ whole genome shotgun (WGS) entry which is preliminary data.</text>
</comment>
<keyword evidence="3" id="KW-1185">Reference proteome</keyword>